<evidence type="ECO:0000313" key="3">
    <source>
        <dbReference type="Proteomes" id="UP000253303"/>
    </source>
</evidence>
<keyword evidence="3" id="KW-1185">Reference proteome</keyword>
<dbReference type="SUPFAM" id="SSF53474">
    <property type="entry name" value="alpha/beta-Hydrolases"/>
    <property type="match status" value="1"/>
</dbReference>
<evidence type="ECO:0000313" key="2">
    <source>
        <dbReference type="EMBL" id="RBQ16526.1"/>
    </source>
</evidence>
<dbReference type="Pfam" id="PF07819">
    <property type="entry name" value="PGAP1"/>
    <property type="match status" value="1"/>
</dbReference>
<comment type="caution">
    <text evidence="2">The sequence shown here is derived from an EMBL/GenBank/DDBJ whole genome shotgun (WGS) entry which is preliminary data.</text>
</comment>
<dbReference type="GO" id="GO:0016788">
    <property type="term" value="F:hydrolase activity, acting on ester bonds"/>
    <property type="evidence" value="ECO:0007669"/>
    <property type="project" value="InterPro"/>
</dbReference>
<dbReference type="EMBL" id="QMEY01000016">
    <property type="protein sequence ID" value="RBQ16526.1"/>
    <property type="molecule type" value="Genomic_DNA"/>
</dbReference>
<dbReference type="InterPro" id="IPR012908">
    <property type="entry name" value="PGAP1-ab_dom-like"/>
</dbReference>
<dbReference type="AlphaFoldDB" id="A0A366LRI9"/>
<feature type="domain" description="GPI inositol-deacylase PGAP1-like alpha/beta" evidence="1">
    <location>
        <begin position="139"/>
        <end position="206"/>
    </location>
</feature>
<evidence type="ECO:0000259" key="1">
    <source>
        <dbReference type="Pfam" id="PF07819"/>
    </source>
</evidence>
<dbReference type="Proteomes" id="UP000253303">
    <property type="component" value="Unassembled WGS sequence"/>
</dbReference>
<dbReference type="Gene3D" id="3.40.50.1820">
    <property type="entry name" value="alpha/beta hydrolase"/>
    <property type="match status" value="1"/>
</dbReference>
<gene>
    <name evidence="2" type="ORF">DP939_29860</name>
</gene>
<reference evidence="2 3" key="1">
    <citation type="submission" date="2018-06" db="EMBL/GenBank/DDBJ databases">
        <title>Sphaerisporangium craniellae sp. nov., isolated from a marine sponge in the South China Sea.</title>
        <authorList>
            <person name="Li L."/>
        </authorList>
    </citation>
    <scope>NUCLEOTIDE SEQUENCE [LARGE SCALE GENOMIC DNA]</scope>
    <source>
        <strain evidence="2 3">LHW63015</strain>
    </source>
</reference>
<name>A0A366LRI9_9ACTN</name>
<dbReference type="InterPro" id="IPR029058">
    <property type="entry name" value="AB_hydrolase_fold"/>
</dbReference>
<accession>A0A366LRI9</accession>
<sequence length="428" mass="47256">MLERATPGHKPPRPDVFVHVMRSSEHRIRHFQERETMAGIENWLLTEDPSAEYPPSPEPRETWPLPGGVAWVYQAPRHRVLTRPVVLADGFSLGRSNRDELYHRMQNLAFPFISELHNRDYDLVIVGYDERSAAIQDNAEAATAAISQAVTQRQGSADLIVGGFSMGGLVTRYALAKMEHDDLLHGEVGTYVSFDSPHRGAWIPISLQALAHIAESIAPKLREQVNSPAARQLLALHTETFVADPAQDPLRRQFLDDLRRYGGWPRQPIKLGIANGAGNGVGNGIPPGALTLSSETANLGLRLYAQDNTDDFVVAALRFLTQSFEKKTSGLARADSAPGGTLASFGIAAEYLKEIDPDVQCPYPDVNFVPSVSAVAVRDILTDTDLYTDISELSTDESELDRFMLSSTNTEHSAMTKEIANWFFEQIP</sequence>
<organism evidence="2 3">
    <name type="scientific">Spongiactinospora rosea</name>
    <dbReference type="NCBI Taxonomy" id="2248750"/>
    <lineage>
        <taxon>Bacteria</taxon>
        <taxon>Bacillati</taxon>
        <taxon>Actinomycetota</taxon>
        <taxon>Actinomycetes</taxon>
        <taxon>Streptosporangiales</taxon>
        <taxon>Streptosporangiaceae</taxon>
        <taxon>Spongiactinospora</taxon>
    </lineage>
</organism>
<proteinExistence type="predicted"/>
<protein>
    <recommendedName>
        <fullName evidence="1">GPI inositol-deacylase PGAP1-like alpha/beta domain-containing protein</fullName>
    </recommendedName>
</protein>